<dbReference type="EMBL" id="GU568001">
    <property type="protein sequence ID" value="ADI22928.1"/>
    <property type="molecule type" value="Genomic_DNA"/>
</dbReference>
<dbReference type="AlphaFoldDB" id="E7C654"/>
<sequence>MIVAEQQGKEAGEESLGADGCTATFPSGVQIVCEGPSGWVRSIGSDDGGLVSESFSRKVMALRRFGSDCGPRGGEFLADLSQVAGSLPVRDPTSGIDSN</sequence>
<organism evidence="1">
    <name type="scientific">uncultured actinobacterium HF0500_35G12</name>
    <dbReference type="NCBI Taxonomy" id="723604"/>
    <lineage>
        <taxon>Bacteria</taxon>
        <taxon>Bacillati</taxon>
        <taxon>Actinomycetota</taxon>
        <taxon>Actinomycetes</taxon>
        <taxon>marine Actinobacteria clade</taxon>
        <taxon>environmental samples</taxon>
    </lineage>
</organism>
<accession>E7C654</accession>
<evidence type="ECO:0000313" key="1">
    <source>
        <dbReference type="EMBL" id="ADI22928.1"/>
    </source>
</evidence>
<reference evidence="1" key="1">
    <citation type="submission" date="2010-01" db="EMBL/GenBank/DDBJ databases">
        <title>Genome fragments of uncultured bacteria from the North Pacific subtropical Gyre.</title>
        <authorList>
            <person name="Pham V.D."/>
            <person name="Delong E.F."/>
        </authorList>
    </citation>
    <scope>NUCLEOTIDE SEQUENCE</scope>
</reference>
<name>E7C654_9ACTN</name>
<proteinExistence type="predicted"/>
<protein>
    <submittedName>
        <fullName evidence="1">Uncharacterized protein</fullName>
    </submittedName>
</protein>